<evidence type="ECO:0000256" key="1">
    <source>
        <dbReference type="SAM" id="MobiDB-lite"/>
    </source>
</evidence>
<evidence type="ECO:0000313" key="2">
    <source>
        <dbReference type="EMBL" id="REH44484.1"/>
    </source>
</evidence>
<comment type="caution">
    <text evidence="2">The sequence shown here is derived from an EMBL/GenBank/DDBJ whole genome shotgun (WGS) entry which is preliminary data.</text>
</comment>
<reference evidence="2 3" key="1">
    <citation type="submission" date="2018-08" db="EMBL/GenBank/DDBJ databases">
        <title>Genomic Encyclopedia of Type Strains, Phase IV (KMG-IV): sequencing the most valuable type-strain genomes for metagenomic binning, comparative biology and taxonomic classification.</title>
        <authorList>
            <person name="Goeker M."/>
        </authorList>
    </citation>
    <scope>NUCLEOTIDE SEQUENCE [LARGE SCALE GENOMIC DNA]</scope>
    <source>
        <strain evidence="2 3">DSM 18841</strain>
    </source>
</reference>
<evidence type="ECO:0000313" key="3">
    <source>
        <dbReference type="Proteomes" id="UP000256884"/>
    </source>
</evidence>
<dbReference type="RefSeq" id="WP_147300550.1">
    <property type="nucleotide sequence ID" value="NZ_QUNS01000011.1"/>
</dbReference>
<feature type="region of interest" description="Disordered" evidence="1">
    <location>
        <begin position="57"/>
        <end position="76"/>
    </location>
</feature>
<dbReference type="OrthoDB" id="1354447at2"/>
<dbReference type="EMBL" id="QUNS01000011">
    <property type="protein sequence ID" value="REH44484.1"/>
    <property type="molecule type" value="Genomic_DNA"/>
</dbReference>
<protein>
    <submittedName>
        <fullName evidence="2">Uncharacterized protein</fullName>
    </submittedName>
</protein>
<organism evidence="2 3">
    <name type="scientific">Tenacibaculum gallaicum</name>
    <dbReference type="NCBI Taxonomy" id="561505"/>
    <lineage>
        <taxon>Bacteria</taxon>
        <taxon>Pseudomonadati</taxon>
        <taxon>Bacteroidota</taxon>
        <taxon>Flavobacteriia</taxon>
        <taxon>Flavobacteriales</taxon>
        <taxon>Flavobacteriaceae</taxon>
        <taxon>Tenacibaculum</taxon>
    </lineage>
</organism>
<dbReference type="AlphaFoldDB" id="A0A3E0HFL8"/>
<name>A0A3E0HFL8_9FLAO</name>
<keyword evidence="3" id="KW-1185">Reference proteome</keyword>
<accession>A0A3E0HFL8</accession>
<gene>
    <name evidence="2" type="ORF">C7448_11116</name>
</gene>
<proteinExistence type="predicted"/>
<sequence length="119" mass="14480">MKRIKPNEISENLSEEQLETLAKMANEIPVSNDWIECSKKLNERQKCLIYNKRRELRDEKEKKRSMEMTKEQRAEEDKKWQLWYSNIDADSFYGNMGQPETPEEFRRRYGVWPPGYKEE</sequence>
<dbReference type="Proteomes" id="UP000256884">
    <property type="component" value="Unassembled WGS sequence"/>
</dbReference>